<gene>
    <name evidence="2" type="ORF">FHS03_000760</name>
</gene>
<keyword evidence="2" id="KW-0966">Cell projection</keyword>
<dbReference type="InterPro" id="IPR005186">
    <property type="entry name" value="FlaG"/>
</dbReference>
<keyword evidence="2" id="KW-0282">Flagellum</keyword>
<organism evidence="2 3">
    <name type="scientific">Pseudoduganella violacea</name>
    <dbReference type="NCBI Taxonomy" id="1715466"/>
    <lineage>
        <taxon>Bacteria</taxon>
        <taxon>Pseudomonadati</taxon>
        <taxon>Pseudomonadota</taxon>
        <taxon>Betaproteobacteria</taxon>
        <taxon>Burkholderiales</taxon>
        <taxon>Oxalobacteraceae</taxon>
        <taxon>Telluria group</taxon>
        <taxon>Pseudoduganella</taxon>
    </lineage>
</organism>
<dbReference type="PANTHER" id="PTHR37166:SF1">
    <property type="entry name" value="PROTEIN FLAG"/>
    <property type="match status" value="1"/>
</dbReference>
<dbReference type="Gene3D" id="3.30.160.170">
    <property type="entry name" value="FlaG-like"/>
    <property type="match status" value="1"/>
</dbReference>
<dbReference type="RefSeq" id="WP_183439699.1">
    <property type="nucleotide sequence ID" value="NZ_JACHXD010000002.1"/>
</dbReference>
<accession>A0A7W5B712</accession>
<evidence type="ECO:0000256" key="1">
    <source>
        <dbReference type="SAM" id="MobiDB-lite"/>
    </source>
</evidence>
<dbReference type="InterPro" id="IPR035924">
    <property type="entry name" value="FlaG-like_sf"/>
</dbReference>
<comment type="caution">
    <text evidence="2">The sequence shown here is derived from an EMBL/GenBank/DDBJ whole genome shotgun (WGS) entry which is preliminary data.</text>
</comment>
<feature type="region of interest" description="Disordered" evidence="1">
    <location>
        <begin position="1"/>
        <end position="53"/>
    </location>
</feature>
<dbReference type="PANTHER" id="PTHR37166">
    <property type="entry name" value="PROTEIN FLAG"/>
    <property type="match status" value="1"/>
</dbReference>
<name>A0A7W5B712_9BURK</name>
<reference evidence="2 3" key="1">
    <citation type="submission" date="2020-08" db="EMBL/GenBank/DDBJ databases">
        <title>Genomic Encyclopedia of Type Strains, Phase III (KMG-III): the genomes of soil and plant-associated and newly described type strains.</title>
        <authorList>
            <person name="Whitman W."/>
        </authorList>
    </citation>
    <scope>NUCLEOTIDE SEQUENCE [LARGE SCALE GENOMIC DNA]</scope>
    <source>
        <strain evidence="2 3">CECT 8897</strain>
    </source>
</reference>
<dbReference type="SUPFAM" id="SSF160214">
    <property type="entry name" value="FlaG-like"/>
    <property type="match status" value="1"/>
</dbReference>
<dbReference type="EMBL" id="JACHXD010000002">
    <property type="protein sequence ID" value="MBB3117734.1"/>
    <property type="molecule type" value="Genomic_DNA"/>
</dbReference>
<dbReference type="Pfam" id="PF03646">
    <property type="entry name" value="FlaG"/>
    <property type="match status" value="1"/>
</dbReference>
<evidence type="ECO:0000313" key="3">
    <source>
        <dbReference type="Proteomes" id="UP000541535"/>
    </source>
</evidence>
<keyword evidence="3" id="KW-1185">Reference proteome</keyword>
<proteinExistence type="predicted"/>
<dbReference type="AlphaFoldDB" id="A0A7W5B712"/>
<evidence type="ECO:0000313" key="2">
    <source>
        <dbReference type="EMBL" id="MBB3117734.1"/>
    </source>
</evidence>
<dbReference type="Proteomes" id="UP000541535">
    <property type="component" value="Unassembled WGS sequence"/>
</dbReference>
<keyword evidence="2" id="KW-0969">Cilium</keyword>
<protein>
    <submittedName>
        <fullName evidence="2">Flagellar protein FlaG</fullName>
    </submittedName>
</protein>
<sequence length="125" mass="13132">MTIDSIVPAAPARNDRPVSGAETAATPAVNGRQPAAAVETVQAVKAKEAPPSQKELESAVAELNKSVQASAQSLEFSIDTDSKRTVVKIIDQSTKEILRQIPSKEALQLAKSLGSTKGLLIQQEA</sequence>